<evidence type="ECO:0000256" key="1">
    <source>
        <dbReference type="ARBA" id="ARBA00009861"/>
    </source>
</evidence>
<sequence length="268" mass="28268">MAPCYVPLVFFYKNPAPTEGEKIFDLLKSSLAHALTRFYPLAGRLLSSPSGSLPVVHCNDEGVPFTFAAGGGESLDSFLRGGPEIVDSLQRFLPFPAHMVGTPAGIESAPQIAFRATVFPCGGVAIGVCLLHKVIDGHTVADFMRLWAAIVRGGNERAVAGGCGPFAHNRGATWLFPARVGDVVPSVEDLECEGGGKKKNVTRRFVFDEEAVSSLKVRARSERLPKPGRSEAVGGLLWKSAVDAAAIASSPDGFKAGSVYSVAGNLLD</sequence>
<dbReference type="PANTHER" id="PTHR31623:SF110">
    <property type="entry name" value="VINORINE SYNTHASE-LIKE"/>
    <property type="match status" value="1"/>
</dbReference>
<reference evidence="4" key="1">
    <citation type="submission" date="2022-08" db="EMBL/GenBank/DDBJ databases">
        <authorList>
            <person name="Gutierrez-Valencia J."/>
        </authorList>
    </citation>
    <scope>NUCLEOTIDE SEQUENCE</scope>
</reference>
<evidence type="ECO:0000256" key="2">
    <source>
        <dbReference type="ARBA" id="ARBA00022679"/>
    </source>
</evidence>
<organism evidence="4 5">
    <name type="scientific">Linum tenue</name>
    <dbReference type="NCBI Taxonomy" id="586396"/>
    <lineage>
        <taxon>Eukaryota</taxon>
        <taxon>Viridiplantae</taxon>
        <taxon>Streptophyta</taxon>
        <taxon>Embryophyta</taxon>
        <taxon>Tracheophyta</taxon>
        <taxon>Spermatophyta</taxon>
        <taxon>Magnoliopsida</taxon>
        <taxon>eudicotyledons</taxon>
        <taxon>Gunneridae</taxon>
        <taxon>Pentapetalae</taxon>
        <taxon>rosids</taxon>
        <taxon>fabids</taxon>
        <taxon>Malpighiales</taxon>
        <taxon>Linaceae</taxon>
        <taxon>Linum</taxon>
    </lineage>
</organism>
<evidence type="ECO:0000313" key="5">
    <source>
        <dbReference type="Proteomes" id="UP001154282"/>
    </source>
</evidence>
<protein>
    <submittedName>
        <fullName evidence="4">Uncharacterized protein</fullName>
    </submittedName>
</protein>
<keyword evidence="5" id="KW-1185">Reference proteome</keyword>
<evidence type="ECO:0000313" key="4">
    <source>
        <dbReference type="EMBL" id="CAI0392111.1"/>
    </source>
</evidence>
<comment type="caution">
    <text evidence="4">The sequence shown here is derived from an EMBL/GenBank/DDBJ whole genome shotgun (WGS) entry which is preliminary data.</text>
</comment>
<comment type="similarity">
    <text evidence="1">Belongs to the plant acyltransferase family.</text>
</comment>
<dbReference type="GO" id="GO:0016746">
    <property type="term" value="F:acyltransferase activity"/>
    <property type="evidence" value="ECO:0007669"/>
    <property type="project" value="UniProtKB-KW"/>
</dbReference>
<gene>
    <name evidence="4" type="ORF">LITE_LOCUS7410</name>
</gene>
<dbReference type="InterPro" id="IPR023213">
    <property type="entry name" value="CAT-like_dom_sf"/>
</dbReference>
<dbReference type="Proteomes" id="UP001154282">
    <property type="component" value="Unassembled WGS sequence"/>
</dbReference>
<keyword evidence="3" id="KW-0012">Acyltransferase</keyword>
<accession>A0AAV0I3Y2</accession>
<dbReference type="PANTHER" id="PTHR31623">
    <property type="entry name" value="F21J9.9"/>
    <property type="match status" value="1"/>
</dbReference>
<dbReference type="AlphaFoldDB" id="A0AAV0I3Y2"/>
<proteinExistence type="inferred from homology"/>
<keyword evidence="2" id="KW-0808">Transferase</keyword>
<name>A0AAV0I3Y2_9ROSI</name>
<evidence type="ECO:0000256" key="3">
    <source>
        <dbReference type="ARBA" id="ARBA00023315"/>
    </source>
</evidence>
<dbReference type="Gene3D" id="3.30.559.10">
    <property type="entry name" value="Chloramphenicol acetyltransferase-like domain"/>
    <property type="match status" value="2"/>
</dbReference>
<dbReference type="EMBL" id="CAMGYJ010000003">
    <property type="protein sequence ID" value="CAI0392111.1"/>
    <property type="molecule type" value="Genomic_DNA"/>
</dbReference>
<dbReference type="Pfam" id="PF02458">
    <property type="entry name" value="Transferase"/>
    <property type="match status" value="1"/>
</dbReference>